<sequence length="177" mass="18995">MTTPEFSRPCRLDRIGAGESTETVEATPEERAALARRFGLAALDRLTAEFQVRRQDEGVAARGHLRASLAQRCVVTGDPVPATIEERFDLRFLPAPEDGDPDAEIELSEDECDTMFFTGAAIDLGEAAAETMALALDPYPRSEGAAEALKEAGVLSEEEAGPFGALAELKDKLSGKK</sequence>
<evidence type="ECO:0000313" key="2">
    <source>
        <dbReference type="EMBL" id="QIG78803.1"/>
    </source>
</evidence>
<evidence type="ECO:0000256" key="1">
    <source>
        <dbReference type="SAM" id="MobiDB-lite"/>
    </source>
</evidence>
<name>A0A6G6Y2G8_9SPHN</name>
<accession>A0A6G6Y2G8</accession>
<dbReference type="InterPro" id="IPR003772">
    <property type="entry name" value="YceD"/>
</dbReference>
<dbReference type="KEGG" id="spzr:G5C33_02690"/>
<proteinExistence type="predicted"/>
<protein>
    <submittedName>
        <fullName evidence="2">DUF177 domain-containing protein</fullName>
    </submittedName>
</protein>
<dbReference type="EMBL" id="CP049109">
    <property type="protein sequence ID" value="QIG78803.1"/>
    <property type="molecule type" value="Genomic_DNA"/>
</dbReference>
<reference evidence="2 3" key="1">
    <citation type="submission" date="2020-02" db="EMBL/GenBank/DDBJ databases">
        <authorList>
            <person name="Zheng R.K."/>
            <person name="Sun C.M."/>
        </authorList>
    </citation>
    <scope>NUCLEOTIDE SEQUENCE [LARGE SCALE GENOMIC DNA]</scope>
    <source>
        <strain evidence="3">zrk23</strain>
    </source>
</reference>
<organism evidence="2 3">
    <name type="scientific">Stakelama tenebrarum</name>
    <dbReference type="NCBI Taxonomy" id="2711215"/>
    <lineage>
        <taxon>Bacteria</taxon>
        <taxon>Pseudomonadati</taxon>
        <taxon>Pseudomonadota</taxon>
        <taxon>Alphaproteobacteria</taxon>
        <taxon>Sphingomonadales</taxon>
        <taxon>Sphingomonadaceae</taxon>
        <taxon>Stakelama</taxon>
    </lineage>
</organism>
<keyword evidence="3" id="KW-1185">Reference proteome</keyword>
<dbReference type="AlphaFoldDB" id="A0A6G6Y2G8"/>
<dbReference type="RefSeq" id="WP_165325802.1">
    <property type="nucleotide sequence ID" value="NZ_CP049109.1"/>
</dbReference>
<dbReference type="Pfam" id="PF02620">
    <property type="entry name" value="YceD"/>
    <property type="match status" value="1"/>
</dbReference>
<dbReference type="Proteomes" id="UP000501568">
    <property type="component" value="Chromosome"/>
</dbReference>
<feature type="region of interest" description="Disordered" evidence="1">
    <location>
        <begin position="1"/>
        <end position="29"/>
    </location>
</feature>
<gene>
    <name evidence="2" type="ORF">G5C33_02690</name>
</gene>
<evidence type="ECO:0000313" key="3">
    <source>
        <dbReference type="Proteomes" id="UP000501568"/>
    </source>
</evidence>